<evidence type="ECO:0000313" key="1">
    <source>
        <dbReference type="EMBL" id="PWI74763.1"/>
    </source>
</evidence>
<dbReference type="InterPro" id="IPR052897">
    <property type="entry name" value="Sec-Metab_Biosynth_Hydrolase"/>
</dbReference>
<dbReference type="AlphaFoldDB" id="A0A2U3EJU5"/>
<dbReference type="Proteomes" id="UP000245956">
    <property type="component" value="Unassembled WGS sequence"/>
</dbReference>
<protein>
    <submittedName>
        <fullName evidence="1">Alpha/beta-Hydrolase</fullName>
    </submittedName>
</protein>
<comment type="caution">
    <text evidence="1">The sequence shown here is derived from an EMBL/GenBank/DDBJ whole genome shotgun (WGS) entry which is preliminary data.</text>
</comment>
<proteinExistence type="predicted"/>
<dbReference type="PANTHER" id="PTHR37017">
    <property type="entry name" value="AB HYDROLASE-1 DOMAIN-CONTAINING PROTEIN-RELATED"/>
    <property type="match status" value="1"/>
</dbReference>
<sequence>MATENHSIILIIGGGWHTPEHYDKLKAALEATGNEVHCPAHLSMNQARPPTAGLAEDTASMRSYAEKLVGTNALYGLGLEERNARGQSGGVSDLVYLCAFALPENGSMAGKVTDMGHEALMPIAFDFADDKTVLCRDPKAQLIGEIAGDREAEVEPYLASLVRWNGQLPFDYQKSMVALLEENSRKVKTFELATGRCPNLTATVVNVVNQVVRRAI</sequence>
<gene>
    <name evidence="1" type="ORF">PCL_08077</name>
</gene>
<dbReference type="EMBL" id="LCWV01000003">
    <property type="protein sequence ID" value="PWI74763.1"/>
    <property type="molecule type" value="Genomic_DNA"/>
</dbReference>
<reference evidence="1 2" key="1">
    <citation type="journal article" date="2016" name="Front. Microbiol.">
        <title>Genome and transcriptome sequences reveal the specific parasitism of the nematophagous Purpureocillium lilacinum 36-1.</title>
        <authorList>
            <person name="Xie J."/>
            <person name="Li S."/>
            <person name="Mo C."/>
            <person name="Xiao X."/>
            <person name="Peng D."/>
            <person name="Wang G."/>
            <person name="Xiao Y."/>
        </authorList>
    </citation>
    <scope>NUCLEOTIDE SEQUENCE [LARGE SCALE GENOMIC DNA]</scope>
    <source>
        <strain evidence="1 2">36-1</strain>
    </source>
</reference>
<organism evidence="1 2">
    <name type="scientific">Purpureocillium lilacinum</name>
    <name type="common">Paecilomyces lilacinus</name>
    <dbReference type="NCBI Taxonomy" id="33203"/>
    <lineage>
        <taxon>Eukaryota</taxon>
        <taxon>Fungi</taxon>
        <taxon>Dikarya</taxon>
        <taxon>Ascomycota</taxon>
        <taxon>Pezizomycotina</taxon>
        <taxon>Sordariomycetes</taxon>
        <taxon>Hypocreomycetidae</taxon>
        <taxon>Hypocreales</taxon>
        <taxon>Ophiocordycipitaceae</taxon>
        <taxon>Purpureocillium</taxon>
    </lineage>
</organism>
<evidence type="ECO:0000313" key="2">
    <source>
        <dbReference type="Proteomes" id="UP000245956"/>
    </source>
</evidence>
<dbReference type="GO" id="GO:0016787">
    <property type="term" value="F:hydrolase activity"/>
    <property type="evidence" value="ECO:0007669"/>
    <property type="project" value="UniProtKB-KW"/>
</dbReference>
<dbReference type="PANTHER" id="PTHR37017:SF10">
    <property type="entry name" value="AB HYDROLASE-1 DOMAIN-CONTAINING PROTEIN"/>
    <property type="match status" value="1"/>
</dbReference>
<name>A0A2U3EJU5_PURLI</name>
<keyword evidence="1" id="KW-0378">Hydrolase</keyword>
<accession>A0A2U3EJU5</accession>